<protein>
    <recommendedName>
        <fullName evidence="9">Protein Wnt</fullName>
    </recommendedName>
</protein>
<dbReference type="GO" id="GO:0005615">
    <property type="term" value="C:extracellular space"/>
    <property type="evidence" value="ECO:0007669"/>
    <property type="project" value="TreeGrafter"/>
</dbReference>
<comment type="subcellular location">
    <subcellularLocation>
        <location evidence="1 9">Secreted</location>
        <location evidence="1 9">Extracellular space</location>
        <location evidence="1 9">Extracellular matrix</location>
    </subcellularLocation>
</comment>
<keyword evidence="8" id="KW-0449">Lipoprotein</keyword>
<evidence type="ECO:0000256" key="8">
    <source>
        <dbReference type="ARBA" id="ARBA00023288"/>
    </source>
</evidence>
<dbReference type="AlphaFoldDB" id="A0A0N5A7S8"/>
<comment type="function">
    <text evidence="9">Ligand for members of the frizzled family of seven transmembrane receptors.</text>
</comment>
<dbReference type="GO" id="GO:0060070">
    <property type="term" value="P:canonical Wnt signaling pathway"/>
    <property type="evidence" value="ECO:0007669"/>
    <property type="project" value="TreeGrafter"/>
</dbReference>
<evidence type="ECO:0000256" key="6">
    <source>
        <dbReference type="ARBA" id="ARBA00022687"/>
    </source>
</evidence>
<evidence type="ECO:0000313" key="11">
    <source>
        <dbReference type="WBParaSite" id="SMUV_0000008801-mRNA-1"/>
    </source>
</evidence>
<name>A0A0N5A7S8_9BILA</name>
<evidence type="ECO:0000256" key="5">
    <source>
        <dbReference type="ARBA" id="ARBA00022530"/>
    </source>
</evidence>
<evidence type="ECO:0000256" key="4">
    <source>
        <dbReference type="ARBA" id="ARBA00022525"/>
    </source>
</evidence>
<dbReference type="PANTHER" id="PTHR12027">
    <property type="entry name" value="WNT RELATED"/>
    <property type="match status" value="1"/>
</dbReference>
<dbReference type="GO" id="GO:0005109">
    <property type="term" value="F:frizzled binding"/>
    <property type="evidence" value="ECO:0007669"/>
    <property type="project" value="TreeGrafter"/>
</dbReference>
<dbReference type="WBParaSite" id="SMUV_0000008801-mRNA-1">
    <property type="protein sequence ID" value="SMUV_0000008801-mRNA-1"/>
    <property type="gene ID" value="SMUV_0000008801"/>
</dbReference>
<accession>A0A0N5A7S8</accession>
<evidence type="ECO:0000256" key="2">
    <source>
        <dbReference type="ARBA" id="ARBA00005683"/>
    </source>
</evidence>
<evidence type="ECO:0000256" key="1">
    <source>
        <dbReference type="ARBA" id="ARBA00004498"/>
    </source>
</evidence>
<proteinExistence type="inferred from homology"/>
<evidence type="ECO:0000256" key="3">
    <source>
        <dbReference type="ARBA" id="ARBA00022473"/>
    </source>
</evidence>
<keyword evidence="7" id="KW-1015">Disulfide bond</keyword>
<reference evidence="11" key="1">
    <citation type="submission" date="2017-02" db="UniProtKB">
        <authorList>
            <consortium name="WormBaseParasite"/>
        </authorList>
    </citation>
    <scope>IDENTIFICATION</scope>
</reference>
<dbReference type="InterPro" id="IPR005817">
    <property type="entry name" value="Wnt"/>
</dbReference>
<evidence type="ECO:0000313" key="10">
    <source>
        <dbReference type="Proteomes" id="UP000046393"/>
    </source>
</evidence>
<dbReference type="Pfam" id="PF00110">
    <property type="entry name" value="wnt"/>
    <property type="match status" value="1"/>
</dbReference>
<keyword evidence="3 9" id="KW-0217">Developmental protein</keyword>
<comment type="similarity">
    <text evidence="2 9">Belongs to the Wnt family.</text>
</comment>
<keyword evidence="6 9" id="KW-0879">Wnt signaling pathway</keyword>
<keyword evidence="4" id="KW-0964">Secreted</keyword>
<dbReference type="Proteomes" id="UP000046393">
    <property type="component" value="Unplaced"/>
</dbReference>
<dbReference type="GO" id="GO:0045165">
    <property type="term" value="P:cell fate commitment"/>
    <property type="evidence" value="ECO:0007669"/>
    <property type="project" value="TreeGrafter"/>
</dbReference>
<keyword evidence="5" id="KW-0272">Extracellular matrix</keyword>
<dbReference type="STRING" id="451379.A0A0N5A7S8"/>
<dbReference type="PROSITE" id="PS00246">
    <property type="entry name" value="WNT1"/>
    <property type="match status" value="1"/>
</dbReference>
<organism evidence="10 11">
    <name type="scientific">Syphacia muris</name>
    <dbReference type="NCBI Taxonomy" id="451379"/>
    <lineage>
        <taxon>Eukaryota</taxon>
        <taxon>Metazoa</taxon>
        <taxon>Ecdysozoa</taxon>
        <taxon>Nematoda</taxon>
        <taxon>Chromadorea</taxon>
        <taxon>Rhabditida</taxon>
        <taxon>Spirurina</taxon>
        <taxon>Oxyuridomorpha</taxon>
        <taxon>Oxyuroidea</taxon>
        <taxon>Oxyuridae</taxon>
        <taxon>Syphacia</taxon>
    </lineage>
</organism>
<keyword evidence="10" id="KW-1185">Reference proteome</keyword>
<dbReference type="GO" id="GO:0005125">
    <property type="term" value="F:cytokine activity"/>
    <property type="evidence" value="ECO:0007669"/>
    <property type="project" value="TreeGrafter"/>
</dbReference>
<dbReference type="GO" id="GO:0030182">
    <property type="term" value="P:neuron differentiation"/>
    <property type="evidence" value="ECO:0007669"/>
    <property type="project" value="TreeGrafter"/>
</dbReference>
<evidence type="ECO:0000256" key="7">
    <source>
        <dbReference type="ARBA" id="ARBA00023157"/>
    </source>
</evidence>
<dbReference type="InterPro" id="IPR018161">
    <property type="entry name" value="Wnt_CS"/>
</dbReference>
<dbReference type="SMART" id="SM00097">
    <property type="entry name" value="WNT1"/>
    <property type="match status" value="1"/>
</dbReference>
<dbReference type="PANTHER" id="PTHR12027:SF116">
    <property type="entry name" value="ABNORMAL CELL LINEAGE PROTEIN 44"/>
    <property type="match status" value="1"/>
</dbReference>
<dbReference type="PRINTS" id="PR01349">
    <property type="entry name" value="WNTPROTEIN"/>
</dbReference>
<evidence type="ECO:0000256" key="9">
    <source>
        <dbReference type="RuleBase" id="RU003500"/>
    </source>
</evidence>
<sequence>MASYTTIKVTSELFQRKSHPRFLVLCQTQPAVAVAAYEGIQDAMKECRENMYYNLWDCSQVNTILHDPPFLRSGTKEAAYLWALSSAGAAWGVATACAAGWLSECACDVTVGNKLDYEWGGCLQGVNYGLKMSRKILSRPSDGTLLRAIEKHSLKVGRIMVRKTLVQDCKCHGVSGSCDQKTCYHKPAHLRTIATHLTRKFFKAKKVSQVNLKNKNTELIYADDSPDPCLTAATLNRVCAWSNETHHKGDCKRLCCGRGHKVTF</sequence>